<keyword evidence="8" id="KW-1185">Reference proteome</keyword>
<keyword evidence="2 7" id="KW-0378">Hydrolase</keyword>
<name>A0AAD7JMD7_9AGAR</name>
<feature type="transmembrane region" description="Helical" evidence="5">
    <location>
        <begin position="770"/>
        <end position="790"/>
    </location>
</feature>
<comment type="similarity">
    <text evidence="1">Belongs to the glycosyl hydrolase 5 (cellulase A) family.</text>
</comment>
<keyword evidence="5" id="KW-0472">Membrane</keyword>
<keyword evidence="3" id="KW-0326">Glycosidase</keyword>
<dbReference type="PANTHER" id="PTHR31308">
    <property type="match status" value="1"/>
</dbReference>
<accession>A0AAD7JMD7</accession>
<dbReference type="GO" id="GO:1904462">
    <property type="term" value="P:ergosteryl 3-beta-D-glucoside catabolic process"/>
    <property type="evidence" value="ECO:0007669"/>
    <property type="project" value="TreeGrafter"/>
</dbReference>
<dbReference type="EMBL" id="JARJLG010000033">
    <property type="protein sequence ID" value="KAJ7766329.1"/>
    <property type="molecule type" value="Genomic_DNA"/>
</dbReference>
<evidence type="ECO:0000256" key="5">
    <source>
        <dbReference type="SAM" id="Phobius"/>
    </source>
</evidence>
<dbReference type="InterPro" id="IPR052066">
    <property type="entry name" value="Glycosphingolipid_Hydrolases"/>
</dbReference>
<dbReference type="GO" id="GO:0050295">
    <property type="term" value="F:steryl-beta-glucosidase activity"/>
    <property type="evidence" value="ECO:0007669"/>
    <property type="project" value="TreeGrafter"/>
</dbReference>
<dbReference type="Gene3D" id="2.60.40.1180">
    <property type="entry name" value="Golgi alpha-mannosidase II"/>
    <property type="match status" value="1"/>
</dbReference>
<feature type="domain" description="Glycoside hydrolase family 5 C-terminal" evidence="6">
    <location>
        <begin position="643"/>
        <end position="751"/>
    </location>
</feature>
<gene>
    <name evidence="7" type="ORF">DFH07DRAFT_351641</name>
</gene>
<evidence type="ECO:0000313" key="7">
    <source>
        <dbReference type="EMBL" id="KAJ7766329.1"/>
    </source>
</evidence>
<reference evidence="7" key="1">
    <citation type="submission" date="2023-03" db="EMBL/GenBank/DDBJ databases">
        <title>Massive genome expansion in bonnet fungi (Mycena s.s.) driven by repeated elements and novel gene families across ecological guilds.</title>
        <authorList>
            <consortium name="Lawrence Berkeley National Laboratory"/>
            <person name="Harder C.B."/>
            <person name="Miyauchi S."/>
            <person name="Viragh M."/>
            <person name="Kuo A."/>
            <person name="Thoen E."/>
            <person name="Andreopoulos B."/>
            <person name="Lu D."/>
            <person name="Skrede I."/>
            <person name="Drula E."/>
            <person name="Henrissat B."/>
            <person name="Morin E."/>
            <person name="Kohler A."/>
            <person name="Barry K."/>
            <person name="LaButti K."/>
            <person name="Morin E."/>
            <person name="Salamov A."/>
            <person name="Lipzen A."/>
            <person name="Mereny Z."/>
            <person name="Hegedus B."/>
            <person name="Baldrian P."/>
            <person name="Stursova M."/>
            <person name="Weitz H."/>
            <person name="Taylor A."/>
            <person name="Grigoriev I.V."/>
            <person name="Nagy L.G."/>
            <person name="Martin F."/>
            <person name="Kauserud H."/>
        </authorList>
    </citation>
    <scope>NUCLEOTIDE SEQUENCE</scope>
    <source>
        <strain evidence="7">CBHHK188m</strain>
    </source>
</reference>
<evidence type="ECO:0000256" key="3">
    <source>
        <dbReference type="ARBA" id="ARBA00023295"/>
    </source>
</evidence>
<dbReference type="PROSITE" id="PS00659">
    <property type="entry name" value="GLYCOSYL_HYDROL_F5"/>
    <property type="match status" value="1"/>
</dbReference>
<evidence type="ECO:0000259" key="6">
    <source>
        <dbReference type="Pfam" id="PF18564"/>
    </source>
</evidence>
<dbReference type="Gene3D" id="3.20.20.80">
    <property type="entry name" value="Glycosidases"/>
    <property type="match status" value="2"/>
</dbReference>
<protein>
    <submittedName>
        <fullName evidence="7">Glycoside hydrolase</fullName>
    </submittedName>
</protein>
<sequence>MPSPSSSSSEASFILVGGEPQGHDATTPTPSKKATEHKNTVAAHPSTGAKYSPGNVPTYAHDWSAQGTGGELRTHGRHFVDRYGRVCSLRGVNLGGSCKTPANDDNEAFPAGHQSATFVGRPFPLQEAPEHLARLRRWGLTFVRFLVTWEAIEHEGPGIYDTEYLAYIRDLLSLFPQYGMSAFVAIHQDVWSRYSGGSGAPAWTLEAVGFDLFGLHESEAAWLLGVKGGGHVEEERGLWPCGYQKLAAATMATCFWAGDTFTPKVLVKDRDGRDVPIQQFLQNAFLNMSEVLVKAVGDLDAVIGFEMMNEPHRGYIDLKSLHELDYNTDLHLAYVPSPFQSFQLGAGHPTTVAHWTRSFPMPTRKTSEGVLNTKGRKAWRADGPTFGECVWAMHGVWGWDRNKDAAVVLRENYFVKHPLTGDKIDWYTDFYYPFLHKWVDRVRSVSPPEKLAFVEAIPNEFCPASWTPEQCVPNMVYAPHWYDLNALFLKAFGDFTVNVQGLSRGMFPLKAFYWGQQGARENFSLQLRNIVEGGYKALGEKPVLIGECGVPMDMNKGEAFVTDNFTWQARMMDAMITGLERSLVGFTLWNYNPFNDDRLGDSWNGENFSWFSKKRALPASLLYLEQAAPSLDQGGRILSAVVRPYPAKTAGIPLRFEYEMTTGAFVFEWAVPVPDASSVATTSVSAPPLGGHPALTATETEIFVPAFLTVGRKVVVRGLGPEDRYVYDPARQTLFVVPRDNAPGTRHRIQVSLNPPLDPEFELNSFWGDFGPRIISFLVVLIGIIVYYFLPA</sequence>
<dbReference type="SUPFAM" id="SSF51445">
    <property type="entry name" value="(Trans)glycosidases"/>
    <property type="match status" value="1"/>
</dbReference>
<dbReference type="InterPro" id="IPR018087">
    <property type="entry name" value="Glyco_hydro_5_CS"/>
</dbReference>
<proteinExistence type="inferred from homology"/>
<evidence type="ECO:0000256" key="4">
    <source>
        <dbReference type="SAM" id="MobiDB-lite"/>
    </source>
</evidence>
<feature type="region of interest" description="Disordered" evidence="4">
    <location>
        <begin position="1"/>
        <end position="54"/>
    </location>
</feature>
<dbReference type="AlphaFoldDB" id="A0AAD7JMD7"/>
<comment type="caution">
    <text evidence="7">The sequence shown here is derived from an EMBL/GenBank/DDBJ whole genome shotgun (WGS) entry which is preliminary data.</text>
</comment>
<dbReference type="Pfam" id="PF18564">
    <property type="entry name" value="Glyco_hydro_5_C"/>
    <property type="match status" value="1"/>
</dbReference>
<dbReference type="InterPro" id="IPR013780">
    <property type="entry name" value="Glyco_hydro_b"/>
</dbReference>
<dbReference type="GO" id="GO:0005975">
    <property type="term" value="P:carbohydrate metabolic process"/>
    <property type="evidence" value="ECO:0007669"/>
    <property type="project" value="InterPro"/>
</dbReference>
<evidence type="ECO:0000313" key="8">
    <source>
        <dbReference type="Proteomes" id="UP001215280"/>
    </source>
</evidence>
<keyword evidence="5" id="KW-1133">Transmembrane helix</keyword>
<dbReference type="Proteomes" id="UP001215280">
    <property type="component" value="Unassembled WGS sequence"/>
</dbReference>
<evidence type="ECO:0000256" key="2">
    <source>
        <dbReference type="ARBA" id="ARBA00022801"/>
    </source>
</evidence>
<keyword evidence="5" id="KW-0812">Transmembrane</keyword>
<dbReference type="PANTHER" id="PTHR31308:SF5">
    <property type="entry name" value="ERGOSTERYL-BETA-GLUCOSIDASE"/>
    <property type="match status" value="1"/>
</dbReference>
<evidence type="ECO:0000256" key="1">
    <source>
        <dbReference type="ARBA" id="ARBA00005641"/>
    </source>
</evidence>
<dbReference type="InterPro" id="IPR017853">
    <property type="entry name" value="GH"/>
</dbReference>
<organism evidence="7 8">
    <name type="scientific">Mycena maculata</name>
    <dbReference type="NCBI Taxonomy" id="230809"/>
    <lineage>
        <taxon>Eukaryota</taxon>
        <taxon>Fungi</taxon>
        <taxon>Dikarya</taxon>
        <taxon>Basidiomycota</taxon>
        <taxon>Agaricomycotina</taxon>
        <taxon>Agaricomycetes</taxon>
        <taxon>Agaricomycetidae</taxon>
        <taxon>Agaricales</taxon>
        <taxon>Marasmiineae</taxon>
        <taxon>Mycenaceae</taxon>
        <taxon>Mycena</taxon>
    </lineage>
</organism>
<dbReference type="InterPro" id="IPR041036">
    <property type="entry name" value="GH5_C"/>
</dbReference>